<organism evidence="9 10">
    <name type="scientific">Aspergillus cavernicola</name>
    <dbReference type="NCBI Taxonomy" id="176166"/>
    <lineage>
        <taxon>Eukaryota</taxon>
        <taxon>Fungi</taxon>
        <taxon>Dikarya</taxon>
        <taxon>Ascomycota</taxon>
        <taxon>Pezizomycotina</taxon>
        <taxon>Eurotiomycetes</taxon>
        <taxon>Eurotiomycetidae</taxon>
        <taxon>Eurotiales</taxon>
        <taxon>Aspergillaceae</taxon>
        <taxon>Aspergillus</taxon>
        <taxon>Aspergillus subgen. Nidulantes</taxon>
    </lineage>
</organism>
<dbReference type="Pfam" id="PF00484">
    <property type="entry name" value="Pro_CA"/>
    <property type="match status" value="1"/>
</dbReference>
<gene>
    <name evidence="9" type="ORF">BDW59DRAFT_142179</name>
</gene>
<dbReference type="InterPro" id="IPR036874">
    <property type="entry name" value="Carbonic_anhydrase_sf"/>
</dbReference>
<keyword evidence="6 8" id="KW-0456">Lyase</keyword>
<evidence type="ECO:0000313" key="9">
    <source>
        <dbReference type="EMBL" id="KAL2829521.1"/>
    </source>
</evidence>
<dbReference type="Gene3D" id="3.40.1050.10">
    <property type="entry name" value="Carbonic anhydrase"/>
    <property type="match status" value="1"/>
</dbReference>
<dbReference type="Proteomes" id="UP001610335">
    <property type="component" value="Unassembled WGS sequence"/>
</dbReference>
<name>A0ABR4IP36_9EURO</name>
<evidence type="ECO:0000256" key="2">
    <source>
        <dbReference type="ARBA" id="ARBA00006217"/>
    </source>
</evidence>
<sequence>MTTPIAAPTCPPIPTRDNVTALLCRNKAWAARTALEYPCLFPELEAGQDPKTLWIGCSDSRCPETTLLELQPGDVFVHRNIANILHETDLNSSTVIKYAIDHLHVKHVVVCGHTHCGGVAAALSDEPVTLPWLLPLQQLYRDNIAELEKLPAEKGARRLVELNVLAGVNTLKQTDVVLEAMQKSLKVYGLVYDVGSGILHELVTNNDTLIKRQFTSKSFEMDC</sequence>
<proteinExistence type="inferred from homology"/>
<evidence type="ECO:0000256" key="8">
    <source>
        <dbReference type="RuleBase" id="RU003956"/>
    </source>
</evidence>
<protein>
    <recommendedName>
        <fullName evidence="3 8">Carbonic anhydrase</fullName>
        <ecNumber evidence="3 8">4.2.1.1</ecNumber>
    </recommendedName>
    <alternativeName>
        <fullName evidence="8">Carbonate dehydratase</fullName>
    </alternativeName>
</protein>
<dbReference type="SUPFAM" id="SSF53056">
    <property type="entry name" value="beta-carbonic anhydrase, cab"/>
    <property type="match status" value="1"/>
</dbReference>
<comment type="function">
    <text evidence="8">Reversible hydration of carbon dioxide.</text>
</comment>
<accession>A0ABR4IP36</accession>
<evidence type="ECO:0000256" key="1">
    <source>
        <dbReference type="ARBA" id="ARBA00001947"/>
    </source>
</evidence>
<dbReference type="InterPro" id="IPR001765">
    <property type="entry name" value="Carbonic_anhydrase"/>
</dbReference>
<comment type="caution">
    <text evidence="9">The sequence shown here is derived from an EMBL/GenBank/DDBJ whole genome shotgun (WGS) entry which is preliminary data.</text>
</comment>
<comment type="similarity">
    <text evidence="2 8">Belongs to the beta-class carbonic anhydrase family.</text>
</comment>
<keyword evidence="5 8" id="KW-0862">Zinc</keyword>
<keyword evidence="10" id="KW-1185">Reference proteome</keyword>
<comment type="catalytic activity">
    <reaction evidence="7 8">
        <text>hydrogencarbonate + H(+) = CO2 + H2O</text>
        <dbReference type="Rhea" id="RHEA:10748"/>
        <dbReference type="ChEBI" id="CHEBI:15377"/>
        <dbReference type="ChEBI" id="CHEBI:15378"/>
        <dbReference type="ChEBI" id="CHEBI:16526"/>
        <dbReference type="ChEBI" id="CHEBI:17544"/>
        <dbReference type="EC" id="4.2.1.1"/>
    </reaction>
</comment>
<evidence type="ECO:0000256" key="5">
    <source>
        <dbReference type="ARBA" id="ARBA00022833"/>
    </source>
</evidence>
<dbReference type="EC" id="4.2.1.1" evidence="3 8"/>
<evidence type="ECO:0000256" key="7">
    <source>
        <dbReference type="ARBA" id="ARBA00048348"/>
    </source>
</evidence>
<dbReference type="CDD" id="cd00883">
    <property type="entry name" value="beta_CA_cladeA"/>
    <property type="match status" value="1"/>
</dbReference>
<reference evidence="9 10" key="1">
    <citation type="submission" date="2024-07" db="EMBL/GenBank/DDBJ databases">
        <title>Section-level genome sequencing and comparative genomics of Aspergillus sections Usti and Cavernicolus.</title>
        <authorList>
            <consortium name="Lawrence Berkeley National Laboratory"/>
            <person name="Nybo J.L."/>
            <person name="Vesth T.C."/>
            <person name="Theobald S."/>
            <person name="Frisvad J.C."/>
            <person name="Larsen T.O."/>
            <person name="Kjaerboelling I."/>
            <person name="Rothschild-Mancinelli K."/>
            <person name="Lyhne E.K."/>
            <person name="Kogle M.E."/>
            <person name="Barry K."/>
            <person name="Clum A."/>
            <person name="Na H."/>
            <person name="Ledsgaard L."/>
            <person name="Lin J."/>
            <person name="Lipzen A."/>
            <person name="Kuo A."/>
            <person name="Riley R."/>
            <person name="Mondo S."/>
            <person name="LaButti K."/>
            <person name="Haridas S."/>
            <person name="Pangalinan J."/>
            <person name="Salamov A.A."/>
            <person name="Simmons B.A."/>
            <person name="Magnuson J.K."/>
            <person name="Chen J."/>
            <person name="Drula E."/>
            <person name="Henrissat B."/>
            <person name="Wiebenga A."/>
            <person name="Lubbers R.J."/>
            <person name="Gomes A.C."/>
            <person name="Makela M.R."/>
            <person name="Stajich J."/>
            <person name="Grigoriev I.V."/>
            <person name="Mortensen U.H."/>
            <person name="De vries R.P."/>
            <person name="Baker S.E."/>
            <person name="Andersen M.R."/>
        </authorList>
    </citation>
    <scope>NUCLEOTIDE SEQUENCE [LARGE SCALE GENOMIC DNA]</scope>
    <source>
        <strain evidence="9 10">CBS 600.67</strain>
    </source>
</reference>
<dbReference type="PANTHER" id="PTHR11002">
    <property type="entry name" value="CARBONIC ANHYDRASE"/>
    <property type="match status" value="1"/>
</dbReference>
<comment type="cofactor">
    <cofactor evidence="1">
        <name>Zn(2+)</name>
        <dbReference type="ChEBI" id="CHEBI:29105"/>
    </cofactor>
</comment>
<evidence type="ECO:0000256" key="4">
    <source>
        <dbReference type="ARBA" id="ARBA00022723"/>
    </source>
</evidence>
<dbReference type="PANTHER" id="PTHR11002:SF76">
    <property type="entry name" value="CARBONIC ANHYDRASE"/>
    <property type="match status" value="1"/>
</dbReference>
<evidence type="ECO:0000313" key="10">
    <source>
        <dbReference type="Proteomes" id="UP001610335"/>
    </source>
</evidence>
<evidence type="ECO:0000256" key="6">
    <source>
        <dbReference type="ARBA" id="ARBA00023239"/>
    </source>
</evidence>
<keyword evidence="4" id="KW-0479">Metal-binding</keyword>
<dbReference type="EMBL" id="JBFXLS010000016">
    <property type="protein sequence ID" value="KAL2829521.1"/>
    <property type="molecule type" value="Genomic_DNA"/>
</dbReference>
<evidence type="ECO:0000256" key="3">
    <source>
        <dbReference type="ARBA" id="ARBA00012925"/>
    </source>
</evidence>
<dbReference type="SMART" id="SM00947">
    <property type="entry name" value="Pro_CA"/>
    <property type="match status" value="1"/>
</dbReference>